<dbReference type="Proteomes" id="UP000273786">
    <property type="component" value="Unassembled WGS sequence"/>
</dbReference>
<comment type="cofactor">
    <cofactor evidence="1">
        <name>Zn(2+)</name>
        <dbReference type="ChEBI" id="CHEBI:29105"/>
    </cofactor>
</comment>
<dbReference type="Gene3D" id="3.40.800.20">
    <property type="entry name" value="Histone deacetylase domain"/>
    <property type="match status" value="1"/>
</dbReference>
<dbReference type="InterPro" id="IPR023696">
    <property type="entry name" value="Ureohydrolase_dom_sf"/>
</dbReference>
<evidence type="ECO:0000313" key="7">
    <source>
        <dbReference type="EMBL" id="RRH94135.1"/>
    </source>
</evidence>
<dbReference type="InterPro" id="IPR037138">
    <property type="entry name" value="His_deacetylse_dom_sf"/>
</dbReference>
<dbReference type="AlphaFoldDB" id="A0A3P3F6C6"/>
<dbReference type="GO" id="GO:0016787">
    <property type="term" value="F:hydrolase activity"/>
    <property type="evidence" value="ECO:0007669"/>
    <property type="project" value="UniProtKB-KW"/>
</dbReference>
<organism evidence="7 8">
    <name type="scientific">Mesorhizobium tamadayense</name>
    <dbReference type="NCBI Taxonomy" id="425306"/>
    <lineage>
        <taxon>Bacteria</taxon>
        <taxon>Pseudomonadati</taxon>
        <taxon>Pseudomonadota</taxon>
        <taxon>Alphaproteobacteria</taxon>
        <taxon>Hyphomicrobiales</taxon>
        <taxon>Phyllobacteriaceae</taxon>
        <taxon>Mesorhizobium</taxon>
    </lineage>
</organism>
<protein>
    <submittedName>
        <fullName evidence="7">Histone deacetylase family protein</fullName>
    </submittedName>
</protein>
<evidence type="ECO:0000256" key="3">
    <source>
        <dbReference type="ARBA" id="ARBA00022723"/>
    </source>
</evidence>
<reference evidence="7 8" key="1">
    <citation type="submission" date="2018-11" db="EMBL/GenBank/DDBJ databases">
        <title>the genome of Mesorhizobium tamadayense DSM 28320.</title>
        <authorList>
            <person name="Gao J."/>
        </authorList>
    </citation>
    <scope>NUCLEOTIDE SEQUENCE [LARGE SCALE GENOMIC DNA]</scope>
    <source>
        <strain evidence="7 8">DSM 28320</strain>
    </source>
</reference>
<dbReference type="GO" id="GO:0046872">
    <property type="term" value="F:metal ion binding"/>
    <property type="evidence" value="ECO:0007669"/>
    <property type="project" value="UniProtKB-KW"/>
</dbReference>
<dbReference type="EMBL" id="RQXT01000045">
    <property type="protein sequence ID" value="RRH94135.1"/>
    <property type="molecule type" value="Genomic_DNA"/>
</dbReference>
<proteinExistence type="inferred from homology"/>
<keyword evidence="5" id="KW-0862">Zinc</keyword>
<keyword evidence="8" id="KW-1185">Reference proteome</keyword>
<evidence type="ECO:0000313" key="8">
    <source>
        <dbReference type="Proteomes" id="UP000273786"/>
    </source>
</evidence>
<dbReference type="PANTHER" id="PTHR10625:SF17">
    <property type="entry name" value="HISTONE DEACETYLASE 8"/>
    <property type="match status" value="1"/>
</dbReference>
<evidence type="ECO:0000259" key="6">
    <source>
        <dbReference type="Pfam" id="PF00850"/>
    </source>
</evidence>
<gene>
    <name evidence="7" type="ORF">EH240_27985</name>
</gene>
<dbReference type="OrthoDB" id="9808367at2"/>
<evidence type="ECO:0000256" key="4">
    <source>
        <dbReference type="ARBA" id="ARBA00022801"/>
    </source>
</evidence>
<accession>A0A3P3F6C6</accession>
<feature type="domain" description="Histone deacetylase" evidence="6">
    <location>
        <begin position="27"/>
        <end position="335"/>
    </location>
</feature>
<dbReference type="InterPro" id="IPR023801">
    <property type="entry name" value="His_deacetylse_dom"/>
</dbReference>
<dbReference type="Pfam" id="PF00850">
    <property type="entry name" value="Hist_deacetyl"/>
    <property type="match status" value="1"/>
</dbReference>
<dbReference type="RefSeq" id="WP_125004657.1">
    <property type="nucleotide sequence ID" value="NZ_RQXT01000045.1"/>
</dbReference>
<dbReference type="GO" id="GO:0040029">
    <property type="term" value="P:epigenetic regulation of gene expression"/>
    <property type="evidence" value="ECO:0007669"/>
    <property type="project" value="TreeGrafter"/>
</dbReference>
<dbReference type="PANTHER" id="PTHR10625">
    <property type="entry name" value="HISTONE DEACETYLASE HDAC1-RELATED"/>
    <property type="match status" value="1"/>
</dbReference>
<dbReference type="InterPro" id="IPR000286">
    <property type="entry name" value="HDACs"/>
</dbReference>
<keyword evidence="3" id="KW-0479">Metal-binding</keyword>
<comment type="caution">
    <text evidence="7">The sequence shown here is derived from an EMBL/GenBank/DDBJ whole genome shotgun (WGS) entry which is preliminary data.</text>
</comment>
<sequence length="340" mass="36735">MKVVYSEGHRSHDPQTFIHRGRVVQSPERPERADMLLSSAIGAGHEALEASPSDASILSRVHTARYLDFLENGIDEWLALPHAGSEMVPNTHPNRFASHYASHIVARAGFHQADTACPIGRGTWPAARSSIDVALNVSDLIARGERRSYGLCRPPGHHACTEMAWGFCYLNNVATLAESLRMKGVDRVAILDIDIHHGNGTQQIFYDRSDVLTVSVHADPDGFPVFFSGYADEIGSGAGEGFNLNLPLDHGSDNAAFVSAIEAGMRRIEGYGPDVLLVSLGLDAYRGDPLSVFGVTTDGFRYAAEAMKAFDKPIALLQEGGYPCSELGDNLAAFLGSIEE</sequence>
<dbReference type="GO" id="GO:0004407">
    <property type="term" value="F:histone deacetylase activity"/>
    <property type="evidence" value="ECO:0007669"/>
    <property type="project" value="TreeGrafter"/>
</dbReference>
<dbReference type="CDD" id="cd10001">
    <property type="entry name" value="HDAC_classII_APAH"/>
    <property type="match status" value="1"/>
</dbReference>
<dbReference type="SUPFAM" id="SSF52768">
    <property type="entry name" value="Arginase/deacetylase"/>
    <property type="match status" value="1"/>
</dbReference>
<comment type="similarity">
    <text evidence="2">Belongs to the histone deacetylase family.</text>
</comment>
<dbReference type="PRINTS" id="PR01270">
    <property type="entry name" value="HDASUPER"/>
</dbReference>
<evidence type="ECO:0000256" key="1">
    <source>
        <dbReference type="ARBA" id="ARBA00001947"/>
    </source>
</evidence>
<name>A0A3P3F6C6_9HYPH</name>
<evidence type="ECO:0000256" key="2">
    <source>
        <dbReference type="ARBA" id="ARBA00005947"/>
    </source>
</evidence>
<keyword evidence="4" id="KW-0378">Hydrolase</keyword>
<evidence type="ECO:0000256" key="5">
    <source>
        <dbReference type="ARBA" id="ARBA00022833"/>
    </source>
</evidence>